<dbReference type="GO" id="GO:0004414">
    <property type="term" value="F:homoserine O-acetyltransferase activity"/>
    <property type="evidence" value="ECO:0007669"/>
    <property type="project" value="TreeGrafter"/>
</dbReference>
<dbReference type="InterPro" id="IPR008220">
    <property type="entry name" value="HAT_MetX-like"/>
</dbReference>
<proteinExistence type="predicted"/>
<name>A0A931E845_9FLAO</name>
<dbReference type="RefSeq" id="WP_194738686.1">
    <property type="nucleotide sequence ID" value="NZ_JADKYY010000003.1"/>
</dbReference>
<dbReference type="Gene3D" id="3.40.50.1820">
    <property type="entry name" value="alpha/beta hydrolase"/>
    <property type="match status" value="1"/>
</dbReference>
<dbReference type="PANTHER" id="PTHR32268">
    <property type="entry name" value="HOMOSERINE O-ACETYLTRANSFERASE"/>
    <property type="match status" value="1"/>
</dbReference>
<accession>A0A931E845</accession>
<dbReference type="Pfam" id="PF00561">
    <property type="entry name" value="Abhydrolase_1"/>
    <property type="match status" value="1"/>
</dbReference>
<feature type="domain" description="AB hydrolase-1" evidence="2">
    <location>
        <begin position="40"/>
        <end position="153"/>
    </location>
</feature>
<evidence type="ECO:0000313" key="4">
    <source>
        <dbReference type="Proteomes" id="UP000694480"/>
    </source>
</evidence>
<evidence type="ECO:0000259" key="2">
    <source>
        <dbReference type="Pfam" id="PF00561"/>
    </source>
</evidence>
<dbReference type="GO" id="GO:0009086">
    <property type="term" value="P:methionine biosynthetic process"/>
    <property type="evidence" value="ECO:0007669"/>
    <property type="project" value="TreeGrafter"/>
</dbReference>
<keyword evidence="3" id="KW-0378">Hydrolase</keyword>
<dbReference type="GO" id="GO:0016787">
    <property type="term" value="F:hydrolase activity"/>
    <property type="evidence" value="ECO:0007669"/>
    <property type="project" value="UniProtKB-KW"/>
</dbReference>
<dbReference type="PANTHER" id="PTHR32268:SF11">
    <property type="entry name" value="HOMOSERINE O-ACETYLTRANSFERASE"/>
    <property type="match status" value="1"/>
</dbReference>
<evidence type="ECO:0000313" key="3">
    <source>
        <dbReference type="EMBL" id="MBF5026752.1"/>
    </source>
</evidence>
<dbReference type="Proteomes" id="UP000694480">
    <property type="component" value="Unassembled WGS sequence"/>
</dbReference>
<comment type="caution">
    <text evidence="3">The sequence shown here is derived from an EMBL/GenBank/DDBJ whole genome shotgun (WGS) entry which is preliminary data.</text>
</comment>
<organism evidence="3 4">
    <name type="scientific">Planobacterium oryzisoli</name>
    <dbReference type="NCBI Taxonomy" id="2771435"/>
    <lineage>
        <taxon>Bacteria</taxon>
        <taxon>Pseudomonadati</taxon>
        <taxon>Bacteroidota</taxon>
        <taxon>Flavobacteriia</taxon>
        <taxon>Flavobacteriales</taxon>
        <taxon>Weeksellaceae</taxon>
        <taxon>Chryseobacterium group</taxon>
        <taxon>Chryseobacterium</taxon>
    </lineage>
</organism>
<protein>
    <submittedName>
        <fullName evidence="3">Alpha/beta fold hydrolase</fullName>
    </submittedName>
</protein>
<sequence>MEAPLHILTTTYQPATAPALSVDVSYRVWGQPLGTAPLAVFCHTLTSNSLLAGPRGWWNKLVGEGLAVDLRHWSVLCLDVPGNGAVGTPSADHLPWFNALETAEIFDAVLLALHLKRVEVLLGASVGGGVALHMAALSPERYEKVIVVASDYRSSDWLVSHCQVQEALLQHPVDPIGKARAHAMLSYRSMEGINNRFKDQYSATGSRASLEWLDYHGQSLKLKMQLDAYRRMNHVLRTIDVPFAALVQSHAQYFHIATASDGLFSFERSLNLHRLLLQSKVQSEFLQLESPHGHDGFLIENQKMHEFLKPLFTYE</sequence>
<dbReference type="InterPro" id="IPR029058">
    <property type="entry name" value="AB_hydrolase_fold"/>
</dbReference>
<dbReference type="SUPFAM" id="SSF53474">
    <property type="entry name" value="alpha/beta-Hydrolases"/>
    <property type="match status" value="1"/>
</dbReference>
<dbReference type="GO" id="GO:0009092">
    <property type="term" value="P:homoserine metabolic process"/>
    <property type="evidence" value="ECO:0007669"/>
    <property type="project" value="TreeGrafter"/>
</dbReference>
<gene>
    <name evidence="3" type="ORF">IC612_02940</name>
</gene>
<dbReference type="InterPro" id="IPR000073">
    <property type="entry name" value="AB_hydrolase_1"/>
</dbReference>
<dbReference type="PRINTS" id="PR00111">
    <property type="entry name" value="ABHYDROLASE"/>
</dbReference>
<reference evidence="3" key="1">
    <citation type="submission" date="2020-11" db="EMBL/GenBank/DDBJ databases">
        <title>Genome seq and assembly of Planobacterium sp.</title>
        <authorList>
            <person name="Chhetri G."/>
        </authorList>
    </citation>
    <scope>NUCLEOTIDE SEQUENCE</scope>
    <source>
        <strain evidence="3">GCR5</strain>
    </source>
</reference>
<dbReference type="EMBL" id="JADKYY010000003">
    <property type="protein sequence ID" value="MBF5026752.1"/>
    <property type="molecule type" value="Genomic_DNA"/>
</dbReference>
<keyword evidence="1" id="KW-0808">Transferase</keyword>
<evidence type="ECO:0000256" key="1">
    <source>
        <dbReference type="ARBA" id="ARBA00022679"/>
    </source>
</evidence>
<dbReference type="AlphaFoldDB" id="A0A931E845"/>
<keyword evidence="4" id="KW-1185">Reference proteome</keyword>